<evidence type="ECO:0000256" key="2">
    <source>
        <dbReference type="ARBA" id="ARBA00022692"/>
    </source>
</evidence>
<evidence type="ECO:0000256" key="4">
    <source>
        <dbReference type="ARBA" id="ARBA00023136"/>
    </source>
</evidence>
<dbReference type="Pfam" id="PF07291">
    <property type="entry name" value="MauE"/>
    <property type="match status" value="1"/>
</dbReference>
<dbReference type="GO" id="GO:0030416">
    <property type="term" value="P:methylamine metabolic process"/>
    <property type="evidence" value="ECO:0007669"/>
    <property type="project" value="InterPro"/>
</dbReference>
<dbReference type="EMBL" id="RBDY01000033">
    <property type="protein sequence ID" value="RKN15483.1"/>
    <property type="molecule type" value="Genomic_DNA"/>
</dbReference>
<comment type="subcellular location">
    <subcellularLocation>
        <location evidence="1">Membrane</location>
        <topology evidence="1">Multi-pass membrane protein</topology>
    </subcellularLocation>
</comment>
<evidence type="ECO:0000256" key="1">
    <source>
        <dbReference type="ARBA" id="ARBA00004141"/>
    </source>
</evidence>
<dbReference type="EMBL" id="RBDX01000035">
    <property type="protein sequence ID" value="RKN04505.1"/>
    <property type="molecule type" value="Genomic_DNA"/>
</dbReference>
<dbReference type="AlphaFoldDB" id="A0A3A9VU25"/>
<name>A0A3A9VU25_9ACTN</name>
<feature type="domain" description="Methylamine utilisation protein MauE" evidence="6">
    <location>
        <begin position="3"/>
        <end position="133"/>
    </location>
</feature>
<comment type="caution">
    <text evidence="7">The sequence shown here is derived from an EMBL/GenBank/DDBJ whole genome shotgun (WGS) entry which is preliminary data.</text>
</comment>
<keyword evidence="9" id="KW-1185">Reference proteome</keyword>
<protein>
    <submittedName>
        <fullName evidence="7">Methylamine utilization protein MauE</fullName>
    </submittedName>
</protein>
<dbReference type="Proteomes" id="UP000268652">
    <property type="component" value="Unassembled WGS sequence"/>
</dbReference>
<evidence type="ECO:0000256" key="3">
    <source>
        <dbReference type="ARBA" id="ARBA00022989"/>
    </source>
</evidence>
<proteinExistence type="predicted"/>
<dbReference type="InterPro" id="IPR009908">
    <property type="entry name" value="Methylamine_util_MauE"/>
</dbReference>
<feature type="transmembrane region" description="Helical" evidence="5">
    <location>
        <begin position="75"/>
        <end position="94"/>
    </location>
</feature>
<reference evidence="9 10" key="1">
    <citation type="submission" date="2018-09" db="EMBL/GenBank/DDBJ databases">
        <title>Streptomyces sp. nov. DS1-2, an endophytic actinomycete isolated from roots of Dendrobium scabrilingue.</title>
        <authorList>
            <person name="Kuncharoen N."/>
            <person name="Kudo T."/>
            <person name="Ohkuma M."/>
            <person name="Yuki M."/>
            <person name="Tanasupawat S."/>
        </authorList>
    </citation>
    <scope>NUCLEOTIDE SEQUENCE [LARGE SCALE GENOMIC DNA]</scope>
    <source>
        <strain evidence="7 10">AZ1-7</strain>
        <strain evidence="8 9">DS1-2</strain>
    </source>
</reference>
<feature type="transmembrane region" description="Helical" evidence="5">
    <location>
        <begin position="115"/>
        <end position="138"/>
    </location>
</feature>
<evidence type="ECO:0000313" key="7">
    <source>
        <dbReference type="EMBL" id="RKN04505.1"/>
    </source>
</evidence>
<dbReference type="RefSeq" id="WP_120699937.1">
    <property type="nucleotide sequence ID" value="NZ_RBDX01000035.1"/>
</dbReference>
<evidence type="ECO:0000259" key="6">
    <source>
        <dbReference type="Pfam" id="PF07291"/>
    </source>
</evidence>
<keyword evidence="3 5" id="KW-1133">Transmembrane helix</keyword>
<organism evidence="7 10">
    <name type="scientific">Streptomyces radicis</name>
    <dbReference type="NCBI Taxonomy" id="1750517"/>
    <lineage>
        <taxon>Bacteria</taxon>
        <taxon>Bacillati</taxon>
        <taxon>Actinomycetota</taxon>
        <taxon>Actinomycetes</taxon>
        <taxon>Kitasatosporales</taxon>
        <taxon>Streptomycetaceae</taxon>
        <taxon>Streptomyces</taxon>
    </lineage>
</organism>
<evidence type="ECO:0000313" key="10">
    <source>
        <dbReference type="Proteomes" id="UP000275024"/>
    </source>
</evidence>
<evidence type="ECO:0000313" key="9">
    <source>
        <dbReference type="Proteomes" id="UP000268652"/>
    </source>
</evidence>
<keyword evidence="2 5" id="KW-0812">Transmembrane</keyword>
<evidence type="ECO:0000256" key="5">
    <source>
        <dbReference type="SAM" id="Phobius"/>
    </source>
</evidence>
<dbReference type="OrthoDB" id="3483316at2"/>
<evidence type="ECO:0000313" key="8">
    <source>
        <dbReference type="EMBL" id="RKN15483.1"/>
    </source>
</evidence>
<dbReference type="GO" id="GO:0016020">
    <property type="term" value="C:membrane"/>
    <property type="evidence" value="ECO:0007669"/>
    <property type="project" value="UniProtKB-SubCell"/>
</dbReference>
<accession>A0A3A9VU25</accession>
<gene>
    <name evidence="8" type="ORF">D7318_27530</name>
    <name evidence="7" type="ORF">D7319_28125</name>
</gene>
<feature type="transmembrane region" description="Helical" evidence="5">
    <location>
        <begin position="150"/>
        <end position="167"/>
    </location>
</feature>
<sequence>MTTLIAAVPTGVVLLALIAGCAAHLTRPAALPAALTAHGVLPARAVPLAARAATLAEGLLGAAGTAALLARHRTALAAVLAAAAALFACYALYARHTLATGRGGPCGCSRAEVPLSGWIVGRAWAFALLALGAAPLVAGRGAPPDGAAEAAVVALATPTFAALLWALPTAMTRPTAMARPTVAARPAASVGGGHRPWTS</sequence>
<keyword evidence="4 5" id="KW-0472">Membrane</keyword>
<dbReference type="Proteomes" id="UP000275024">
    <property type="component" value="Unassembled WGS sequence"/>
</dbReference>